<evidence type="ECO:0008006" key="4">
    <source>
        <dbReference type="Google" id="ProtNLM"/>
    </source>
</evidence>
<keyword evidence="1" id="KW-0812">Transmembrane</keyword>
<dbReference type="Proteomes" id="UP000253507">
    <property type="component" value="Unassembled WGS sequence"/>
</dbReference>
<feature type="transmembrane region" description="Helical" evidence="1">
    <location>
        <begin position="93"/>
        <end position="118"/>
    </location>
</feature>
<comment type="caution">
    <text evidence="2">The sequence shown here is derived from an EMBL/GenBank/DDBJ whole genome shotgun (WGS) entry which is preliminary data.</text>
</comment>
<dbReference type="RefSeq" id="WP_114016541.1">
    <property type="nucleotide sequence ID" value="NZ_QOIM01000036.1"/>
</dbReference>
<dbReference type="EMBL" id="QOIM01000036">
    <property type="protein sequence ID" value="RCG17631.1"/>
    <property type="molecule type" value="Genomic_DNA"/>
</dbReference>
<proteinExistence type="predicted"/>
<feature type="transmembrane region" description="Helical" evidence="1">
    <location>
        <begin position="32"/>
        <end position="53"/>
    </location>
</feature>
<evidence type="ECO:0000256" key="1">
    <source>
        <dbReference type="SAM" id="Phobius"/>
    </source>
</evidence>
<dbReference type="SUPFAM" id="SSF81324">
    <property type="entry name" value="Voltage-gated potassium channels"/>
    <property type="match status" value="1"/>
</dbReference>
<reference evidence="2 3" key="1">
    <citation type="submission" date="2018-06" db="EMBL/GenBank/DDBJ databases">
        <title>Streptomyces reniochalinae sp. nov. and Streptomyces diacarnus sp. nov. from marine sponges.</title>
        <authorList>
            <person name="Li L."/>
        </authorList>
    </citation>
    <scope>NUCLEOTIDE SEQUENCE [LARGE SCALE GENOMIC DNA]</scope>
    <source>
        <strain evidence="2 3">LHW50302</strain>
    </source>
</reference>
<dbReference type="Gene3D" id="1.10.287.70">
    <property type="match status" value="1"/>
</dbReference>
<keyword evidence="1" id="KW-0472">Membrane</keyword>
<accession>A0A367EHW5</accession>
<name>A0A367EHW5_9ACTN</name>
<dbReference type="AlphaFoldDB" id="A0A367EHW5"/>
<sequence>MMVHRVLRSLAADVWDVVRAASPTHLSLRTRLVKAFVLTVIVDVIAGVCIYFAERHAPTTGVHNFGDALFWTTAQMTTLSSSLTNPLTGVGKAISVIIDIYAITVVSTLAGIFSAFFYHRGEESERRDGRD</sequence>
<protein>
    <recommendedName>
        <fullName evidence="4">Two pore domain potassium channel family protein</fullName>
    </recommendedName>
</protein>
<evidence type="ECO:0000313" key="2">
    <source>
        <dbReference type="EMBL" id="RCG17631.1"/>
    </source>
</evidence>
<keyword evidence="1" id="KW-1133">Transmembrane helix</keyword>
<organism evidence="2 3">
    <name type="scientific">Streptomyces reniochalinae</name>
    <dbReference type="NCBI Taxonomy" id="2250578"/>
    <lineage>
        <taxon>Bacteria</taxon>
        <taxon>Bacillati</taxon>
        <taxon>Actinomycetota</taxon>
        <taxon>Actinomycetes</taxon>
        <taxon>Kitasatosporales</taxon>
        <taxon>Streptomycetaceae</taxon>
        <taxon>Streptomyces</taxon>
    </lineage>
</organism>
<dbReference type="OrthoDB" id="9799090at2"/>
<gene>
    <name evidence="2" type="ORF">DQ392_17440</name>
</gene>
<evidence type="ECO:0000313" key="3">
    <source>
        <dbReference type="Proteomes" id="UP000253507"/>
    </source>
</evidence>
<keyword evidence="3" id="KW-1185">Reference proteome</keyword>